<evidence type="ECO:0000256" key="1">
    <source>
        <dbReference type="ARBA" id="ARBA00022741"/>
    </source>
</evidence>
<dbReference type="EMBL" id="JAHRHY010000005">
    <property type="protein sequence ID" value="KAG9068968.1"/>
    <property type="molecule type" value="Genomic_DNA"/>
</dbReference>
<accession>A0A9P7XZC0</accession>
<keyword evidence="2" id="KW-0067">ATP-binding</keyword>
<gene>
    <name evidence="4" type="primary">HSP70_3</name>
    <name evidence="4" type="ORF">KI688_009858</name>
</gene>
<reference evidence="4" key="1">
    <citation type="submission" date="2021-06" db="EMBL/GenBank/DDBJ databases">
        <title>Genome Sequence of Mortierella hyaline Strain SCG-10, a Cold-Adapted, Nitrate-Reducing Fungus Isolated from Soil in Minnesota, USA.</title>
        <authorList>
            <person name="Aldossari N."/>
        </authorList>
    </citation>
    <scope>NUCLEOTIDE SEQUENCE</scope>
    <source>
        <strain evidence="4">SCG-10</strain>
    </source>
</reference>
<keyword evidence="3" id="KW-0143">Chaperone</keyword>
<sequence>MSSSQVRDGWLERSPRNQVIDNITNTVFDIKRLLGRRFDNINVQSDVNLWPFKAVNTDRSSSSRSVQLQKAANARLGTSVRDAVISAPAYFNDSQRQATMEAGSIVGFNVLRRREVQATTGDNHLRGRDFDNFLVGSFVREFKENIPNDNYNGPCALNRVQIAYEQAKIALFSSDQTDIAHYLISLPSRLGTTNTVLQCANINKQSVHDIVFVGSSSRVSKIQKMVFDFFYGKTPYKFINVDEAVA</sequence>
<name>A0A9P7XZC0_9FUNG</name>
<evidence type="ECO:0000256" key="3">
    <source>
        <dbReference type="ARBA" id="ARBA00023186"/>
    </source>
</evidence>
<dbReference type="GO" id="GO:0005524">
    <property type="term" value="F:ATP binding"/>
    <property type="evidence" value="ECO:0007669"/>
    <property type="project" value="UniProtKB-KW"/>
</dbReference>
<organism evidence="4 5">
    <name type="scientific">Linnemannia hyalina</name>
    <dbReference type="NCBI Taxonomy" id="64524"/>
    <lineage>
        <taxon>Eukaryota</taxon>
        <taxon>Fungi</taxon>
        <taxon>Fungi incertae sedis</taxon>
        <taxon>Mucoromycota</taxon>
        <taxon>Mortierellomycotina</taxon>
        <taxon>Mortierellomycetes</taxon>
        <taxon>Mortierellales</taxon>
        <taxon>Mortierellaceae</taxon>
        <taxon>Linnemannia</taxon>
    </lineage>
</organism>
<dbReference type="InterPro" id="IPR013126">
    <property type="entry name" value="Hsp_70_fam"/>
</dbReference>
<dbReference type="SUPFAM" id="SSF53067">
    <property type="entry name" value="Actin-like ATPase domain"/>
    <property type="match status" value="2"/>
</dbReference>
<evidence type="ECO:0000313" key="4">
    <source>
        <dbReference type="EMBL" id="KAG9068968.1"/>
    </source>
</evidence>
<dbReference type="Pfam" id="PF00012">
    <property type="entry name" value="HSP70"/>
    <property type="match status" value="3"/>
</dbReference>
<keyword evidence="4" id="KW-0346">Stress response</keyword>
<dbReference type="InterPro" id="IPR043129">
    <property type="entry name" value="ATPase_NBD"/>
</dbReference>
<keyword evidence="5" id="KW-1185">Reference proteome</keyword>
<proteinExistence type="predicted"/>
<dbReference type="Gene3D" id="3.90.640.10">
    <property type="entry name" value="Actin, Chain A, domain 4"/>
    <property type="match status" value="1"/>
</dbReference>
<dbReference type="Gene3D" id="3.30.30.30">
    <property type="match status" value="1"/>
</dbReference>
<keyword evidence="1" id="KW-0547">Nucleotide-binding</keyword>
<dbReference type="GO" id="GO:0140662">
    <property type="term" value="F:ATP-dependent protein folding chaperone"/>
    <property type="evidence" value="ECO:0007669"/>
    <property type="project" value="InterPro"/>
</dbReference>
<comment type="caution">
    <text evidence="4">The sequence shown here is derived from an EMBL/GenBank/DDBJ whole genome shotgun (WGS) entry which is preliminary data.</text>
</comment>
<evidence type="ECO:0000313" key="5">
    <source>
        <dbReference type="Proteomes" id="UP000707451"/>
    </source>
</evidence>
<protein>
    <submittedName>
        <fullName evidence="4">70-kilodalton heat shock protein</fullName>
    </submittedName>
</protein>
<dbReference type="AlphaFoldDB" id="A0A9P7XZC0"/>
<dbReference type="OrthoDB" id="3257966at2759"/>
<dbReference type="PANTHER" id="PTHR19375">
    <property type="entry name" value="HEAT SHOCK PROTEIN 70KDA"/>
    <property type="match status" value="1"/>
</dbReference>
<dbReference type="FunFam" id="3.30.30.30:FF:000005">
    <property type="entry name" value="Heat shock protein ssb1"/>
    <property type="match status" value="1"/>
</dbReference>
<dbReference type="Gene3D" id="3.30.420.40">
    <property type="match status" value="4"/>
</dbReference>
<evidence type="ECO:0000256" key="2">
    <source>
        <dbReference type="ARBA" id="ARBA00022840"/>
    </source>
</evidence>
<dbReference type="Proteomes" id="UP000707451">
    <property type="component" value="Unassembled WGS sequence"/>
</dbReference>